<dbReference type="Proteomes" id="UP001066276">
    <property type="component" value="Chromosome 3_1"/>
</dbReference>
<keyword evidence="3" id="KW-1185">Reference proteome</keyword>
<evidence type="ECO:0000256" key="1">
    <source>
        <dbReference type="SAM" id="MobiDB-lite"/>
    </source>
</evidence>
<protein>
    <submittedName>
        <fullName evidence="2">Uncharacterized protein</fullName>
    </submittedName>
</protein>
<dbReference type="EMBL" id="JANPWB010000005">
    <property type="protein sequence ID" value="KAJ1186370.1"/>
    <property type="molecule type" value="Genomic_DNA"/>
</dbReference>
<evidence type="ECO:0000313" key="2">
    <source>
        <dbReference type="EMBL" id="KAJ1186370.1"/>
    </source>
</evidence>
<feature type="region of interest" description="Disordered" evidence="1">
    <location>
        <begin position="1"/>
        <end position="27"/>
    </location>
</feature>
<proteinExistence type="predicted"/>
<sequence>MKRGQERERGSVERFRGSDVTRGQTEGPLDLRWAFGPWYTPKKRRERGITGPGGPLQTPGPRRRWPALYCRYNNLVRPNRPVAVAPAHRCLFGGCSSKAAPELRLNMPPRSEHAQSVPPLSRAQIGLKRPAGGAPTCRWWPNYCLLETAAAEPRTRPGRKTCDKKLGAAAHKEARCRPLNHDIPGGEGQLIMGSQAESTRTVYAQAWKEFLRLEAQNRGCAGLDGRRRTEDMSIIAERFNDQGAQLACYQNRIVGAHDEYGGGAWKDYDREFRRIKVNKPDLGWDQIDVIAWLWFTNQPHGNELQPFRASSGAARGPPGGSSCQKRGLLRFQQAHVHPFCGNLPL</sequence>
<feature type="compositionally biased region" description="Basic and acidic residues" evidence="1">
    <location>
        <begin position="1"/>
        <end position="19"/>
    </location>
</feature>
<dbReference type="AlphaFoldDB" id="A0AAV7UBQ4"/>
<accession>A0AAV7UBQ4</accession>
<gene>
    <name evidence="2" type="ORF">NDU88_003152</name>
</gene>
<organism evidence="2 3">
    <name type="scientific">Pleurodeles waltl</name>
    <name type="common">Iberian ribbed newt</name>
    <dbReference type="NCBI Taxonomy" id="8319"/>
    <lineage>
        <taxon>Eukaryota</taxon>
        <taxon>Metazoa</taxon>
        <taxon>Chordata</taxon>
        <taxon>Craniata</taxon>
        <taxon>Vertebrata</taxon>
        <taxon>Euteleostomi</taxon>
        <taxon>Amphibia</taxon>
        <taxon>Batrachia</taxon>
        <taxon>Caudata</taxon>
        <taxon>Salamandroidea</taxon>
        <taxon>Salamandridae</taxon>
        <taxon>Pleurodelinae</taxon>
        <taxon>Pleurodeles</taxon>
    </lineage>
</organism>
<comment type="caution">
    <text evidence="2">The sequence shown here is derived from an EMBL/GenBank/DDBJ whole genome shotgun (WGS) entry which is preliminary data.</text>
</comment>
<evidence type="ECO:0000313" key="3">
    <source>
        <dbReference type="Proteomes" id="UP001066276"/>
    </source>
</evidence>
<reference evidence="2" key="1">
    <citation type="journal article" date="2022" name="bioRxiv">
        <title>Sequencing and chromosome-scale assembly of the giantPleurodeles waltlgenome.</title>
        <authorList>
            <person name="Brown T."/>
            <person name="Elewa A."/>
            <person name="Iarovenko S."/>
            <person name="Subramanian E."/>
            <person name="Araus A.J."/>
            <person name="Petzold A."/>
            <person name="Susuki M."/>
            <person name="Suzuki K.-i.T."/>
            <person name="Hayashi T."/>
            <person name="Toyoda A."/>
            <person name="Oliveira C."/>
            <person name="Osipova E."/>
            <person name="Leigh N.D."/>
            <person name="Simon A."/>
            <person name="Yun M.H."/>
        </authorList>
    </citation>
    <scope>NUCLEOTIDE SEQUENCE</scope>
    <source>
        <strain evidence="2">20211129_DDA</strain>
        <tissue evidence="2">Liver</tissue>
    </source>
</reference>
<name>A0AAV7UBQ4_PLEWA</name>